<organism evidence="1 2">
    <name type="scientific">Marinobacter salarius</name>
    <dbReference type="NCBI Taxonomy" id="1420917"/>
    <lineage>
        <taxon>Bacteria</taxon>
        <taxon>Pseudomonadati</taxon>
        <taxon>Pseudomonadota</taxon>
        <taxon>Gammaproteobacteria</taxon>
        <taxon>Pseudomonadales</taxon>
        <taxon>Marinobacteraceae</taxon>
        <taxon>Marinobacter</taxon>
    </lineage>
</organism>
<protein>
    <submittedName>
        <fullName evidence="1">Uncharacterized protein</fullName>
    </submittedName>
</protein>
<reference evidence="1 2" key="1">
    <citation type="journal article" date="2014" name="Genome Announc.">
        <title>Draft Genome Sequences of Marinobacter similis A3d10T and Marinobacter salarius R9SW1T.</title>
        <authorList>
            <person name="Ivanova E.P."/>
            <person name="Ng H.J."/>
            <person name="Webb H.K."/>
            <person name="Feng G."/>
            <person name="Oshima K."/>
            <person name="Hattori M."/>
            <person name="Ohkuma M."/>
            <person name="Sergeev A.F."/>
            <person name="Mikhailov V.V."/>
            <person name="Crawford R.J."/>
            <person name="Sawabe T."/>
        </authorList>
    </citation>
    <scope>NUCLEOTIDE SEQUENCE [LARGE SCALE GENOMIC DNA]</scope>
    <source>
        <strain evidence="2">A3d10 and R9SW1</strain>
    </source>
</reference>
<gene>
    <name evidence="1" type="ORF">AU15_05485</name>
</gene>
<name>W5YVG3_9GAMM</name>
<evidence type="ECO:0000313" key="1">
    <source>
        <dbReference type="EMBL" id="AHI33045.1"/>
    </source>
</evidence>
<proteinExistence type="predicted"/>
<dbReference type="AlphaFoldDB" id="W5YVG3"/>
<dbReference type="HOGENOM" id="CLU_1308919_0_0_6"/>
<dbReference type="Proteomes" id="UP000035081">
    <property type="component" value="Chromosome"/>
</dbReference>
<sequence>MFFMPLVIIALILLQFDEPLSPEVPALVEQTTAKKTNEAYLYLLGIDAPLNGEPSDIGESLLAYSREQDQLEADDPFTTERAPWPDYEALARPEGAFFCRWTDENCRVRVLSSWNEAPALSEADKTVLDRYRTFMTMDGFQSLAKPSVHEPMPSFHYLLSGHRLVMLEALREADGEILKRPFGCWRAPSIVCALSWSGRIPSLAKWSTWR</sequence>
<evidence type="ECO:0000313" key="2">
    <source>
        <dbReference type="Proteomes" id="UP000035081"/>
    </source>
</evidence>
<dbReference type="EMBL" id="CP007152">
    <property type="protein sequence ID" value="AHI33045.1"/>
    <property type="molecule type" value="Genomic_DNA"/>
</dbReference>
<accession>W5YVG3</accession>
<dbReference type="KEGG" id="msr:AU15_05485"/>